<comment type="caution">
    <text evidence="1">The sequence shown here is derived from an EMBL/GenBank/DDBJ whole genome shotgun (WGS) entry which is preliminary data.</text>
</comment>
<reference evidence="1 2" key="1">
    <citation type="submission" date="2024-03" db="EMBL/GenBank/DDBJ databases">
        <title>A high-quality draft genome sequence of Diaporthe vaccinii, a causative agent of upright dieback and viscid rot disease in cranberry plants.</title>
        <authorList>
            <person name="Sarrasin M."/>
            <person name="Lang B.F."/>
            <person name="Burger G."/>
        </authorList>
    </citation>
    <scope>NUCLEOTIDE SEQUENCE [LARGE SCALE GENOMIC DNA]</scope>
    <source>
        <strain evidence="1 2">IS7</strain>
    </source>
</reference>
<gene>
    <name evidence="1" type="ORF">FJTKL_08986</name>
</gene>
<dbReference type="EMBL" id="JBAWTH010000037">
    <property type="protein sequence ID" value="KAL2284259.1"/>
    <property type="molecule type" value="Genomic_DNA"/>
</dbReference>
<name>A0ABR4EP88_9PEZI</name>
<proteinExistence type="predicted"/>
<protein>
    <submittedName>
        <fullName evidence="1">Uncharacterized protein</fullName>
    </submittedName>
</protein>
<accession>A0ABR4EP88</accession>
<dbReference type="Proteomes" id="UP001600888">
    <property type="component" value="Unassembled WGS sequence"/>
</dbReference>
<sequence length="93" mass="10223">MTVCTMYNPKIITLGLAAATALPVMAMLPVEKRSESAVDLGTLQDMDSFFEILGFDGNTTWETIEEPETHDWPAIAAEDAAEGCRHHERCPDP</sequence>
<evidence type="ECO:0000313" key="2">
    <source>
        <dbReference type="Proteomes" id="UP001600888"/>
    </source>
</evidence>
<keyword evidence="2" id="KW-1185">Reference proteome</keyword>
<evidence type="ECO:0000313" key="1">
    <source>
        <dbReference type="EMBL" id="KAL2284259.1"/>
    </source>
</evidence>
<organism evidence="1 2">
    <name type="scientific">Diaporthe vaccinii</name>
    <dbReference type="NCBI Taxonomy" id="105482"/>
    <lineage>
        <taxon>Eukaryota</taxon>
        <taxon>Fungi</taxon>
        <taxon>Dikarya</taxon>
        <taxon>Ascomycota</taxon>
        <taxon>Pezizomycotina</taxon>
        <taxon>Sordariomycetes</taxon>
        <taxon>Sordariomycetidae</taxon>
        <taxon>Diaporthales</taxon>
        <taxon>Diaporthaceae</taxon>
        <taxon>Diaporthe</taxon>
        <taxon>Diaporthe eres species complex</taxon>
    </lineage>
</organism>